<evidence type="ECO:0000313" key="1">
    <source>
        <dbReference type="EMBL" id="ABY23305.1"/>
    </source>
</evidence>
<dbReference type="AlphaFoldDB" id="A9WQZ9"/>
<dbReference type="InterPro" id="IPR023393">
    <property type="entry name" value="START-like_dom_sf"/>
</dbReference>
<keyword evidence="2" id="KW-1185">Reference proteome</keyword>
<gene>
    <name evidence="1" type="ordered locus">RSal33209_1569</name>
</gene>
<accession>A9WQZ9</accession>
<dbReference type="Proteomes" id="UP000002007">
    <property type="component" value="Chromosome"/>
</dbReference>
<dbReference type="EMBL" id="CP000910">
    <property type="protein sequence ID" value="ABY23305.1"/>
    <property type="molecule type" value="Genomic_DNA"/>
</dbReference>
<protein>
    <submittedName>
        <fullName evidence="1">Hypothetical conserved protein</fullName>
    </submittedName>
</protein>
<proteinExistence type="predicted"/>
<dbReference type="RefSeq" id="WP_012244982.1">
    <property type="nucleotide sequence ID" value="NC_010168.1"/>
</dbReference>
<dbReference type="SUPFAM" id="SSF55961">
    <property type="entry name" value="Bet v1-like"/>
    <property type="match status" value="1"/>
</dbReference>
<name>A9WQZ9_RENSM</name>
<organism evidence="1 2">
    <name type="scientific">Renibacterium salmoninarum (strain ATCC 33209 / DSM 20767 / JCM 11484 / NBRC 15589 / NCIMB 2235)</name>
    <dbReference type="NCBI Taxonomy" id="288705"/>
    <lineage>
        <taxon>Bacteria</taxon>
        <taxon>Bacillati</taxon>
        <taxon>Actinomycetota</taxon>
        <taxon>Actinomycetes</taxon>
        <taxon>Micrococcales</taxon>
        <taxon>Micrococcaceae</taxon>
        <taxon>Renibacterium</taxon>
    </lineage>
</organism>
<dbReference type="STRING" id="288705.RSal33209_1569"/>
<dbReference type="eggNOG" id="COG3832">
    <property type="taxonomic scope" value="Bacteria"/>
</dbReference>
<sequence>MSRKFEVRTENRVDGTPAQAWDAVVNGNSGWLWPMEVEPKLGGAGPFGSEVTAWEPPNHFANHVDGPDGFFNTLDYQIEAAADGGAWIRYMHAGVFLQEMDDTECGNQYDGVRLHTDFYQHTLGQYVKHFAGQQAAFTDIQGPAESQSATGFQLLESAIGADASVDTEVSFTVPGIGEIRGVLDYATEHFAGVRTSSAMYRFFGRNAFGQVVGMTVHEFEPGAATNEAAWQSWLDGLY</sequence>
<dbReference type="HOGENOM" id="CLU_084739_0_0_11"/>
<reference evidence="2" key="1">
    <citation type="journal article" date="2008" name="J. Bacteriol.">
        <title>Genome sequence of the fish pathogen Renibacterium salmoninarum suggests reductive evolution away from an environmental Arthrobacter ancestor.</title>
        <authorList>
            <person name="Wiens G.D."/>
            <person name="Rockey D.D."/>
            <person name="Wu Z."/>
            <person name="Chang J."/>
            <person name="Levy R."/>
            <person name="Crane S."/>
            <person name="Chen D.S."/>
            <person name="Capri G.R."/>
            <person name="Burnett J.R."/>
            <person name="Sudheesh P.S."/>
            <person name="Schipma M.J."/>
            <person name="Burd H."/>
            <person name="Bhattacharyya A."/>
            <person name="Rhodes L.D."/>
            <person name="Kaul R."/>
            <person name="Strom M.S."/>
        </authorList>
    </citation>
    <scope>NUCLEOTIDE SEQUENCE [LARGE SCALE GENOMIC DNA]</scope>
    <source>
        <strain evidence="2">ATCC 33209 / DSM 20767 / JCM 11484 / NBRC 15589 / NCIMB 2235</strain>
    </source>
</reference>
<dbReference type="Gene3D" id="3.30.530.20">
    <property type="match status" value="1"/>
</dbReference>
<evidence type="ECO:0000313" key="2">
    <source>
        <dbReference type="Proteomes" id="UP000002007"/>
    </source>
</evidence>
<dbReference type="KEGG" id="rsa:RSal33209_1569"/>